<feature type="compositionally biased region" description="Basic and acidic residues" evidence="1">
    <location>
        <begin position="35"/>
        <end position="49"/>
    </location>
</feature>
<comment type="caution">
    <text evidence="3">The sequence shown here is derived from an EMBL/GenBank/DDBJ whole genome shotgun (WGS) entry which is preliminary data.</text>
</comment>
<keyword evidence="2" id="KW-1133">Transmembrane helix</keyword>
<protein>
    <submittedName>
        <fullName evidence="3">Uncharacterized protein</fullName>
    </submittedName>
</protein>
<dbReference type="AlphaFoldDB" id="A0A2C5Z6Y3"/>
<dbReference type="EMBL" id="NJEU01000366">
    <property type="protein sequence ID" value="PHH75550.1"/>
    <property type="molecule type" value="Genomic_DNA"/>
</dbReference>
<keyword evidence="2" id="KW-0472">Membrane</keyword>
<feature type="region of interest" description="Disordered" evidence="1">
    <location>
        <begin position="29"/>
        <end position="85"/>
    </location>
</feature>
<feature type="region of interest" description="Disordered" evidence="1">
    <location>
        <begin position="167"/>
        <end position="209"/>
    </location>
</feature>
<name>A0A2C5Z6Y3_9HYPO</name>
<dbReference type="Proteomes" id="UP000224854">
    <property type="component" value="Unassembled WGS sequence"/>
</dbReference>
<gene>
    <name evidence="3" type="ORF">CDD82_4390</name>
</gene>
<keyword evidence="2" id="KW-0812">Transmembrane</keyword>
<sequence length="371" mass="40809">MLWPRTIGGIRAFTKSRGCCGLKHGESVDATMPSSRRDWRENLHSDSQPRRSLLPHFMPQPPNKTTPHNRMSNPLPGVRTKDEQLHRPKPLAANSSLIARIITAATKRYRAAVMSQFLKTKAHDGAADDLGPSSMDGEVAPSMLDKALRVRRDEALSQRLAWRSRSPRPVVRRDWTRPAEPLPRSTAAPPRSFQPQSRHDDGSRSNPVIAHHHNADADAMSSQAFYATNINARYKMLTYRHPSLHAAELYAAYGSRLPGRAGSISSLLASLSHPTPFVDPLHRLGLQGYKVVSGSRDMLVLRKLEKLSWFASISSRLAKGKASSPRHRRLGRLASKLLVGILALTGLAYATSIITDFSITGPSTGTGPPSL</sequence>
<reference evidence="3 4" key="1">
    <citation type="submission" date="2017-06" db="EMBL/GenBank/DDBJ databases">
        <title>Ant-infecting Ophiocordyceps genomes reveal a high diversity of potential behavioral manipulation genes and a possible major role for enterotoxins.</title>
        <authorList>
            <person name="De Bekker C."/>
            <person name="Evans H.C."/>
            <person name="Brachmann A."/>
            <person name="Hughes D.P."/>
        </authorList>
    </citation>
    <scope>NUCLEOTIDE SEQUENCE [LARGE SCALE GENOMIC DNA]</scope>
    <source>
        <strain evidence="3 4">1348a</strain>
    </source>
</reference>
<keyword evidence="4" id="KW-1185">Reference proteome</keyword>
<evidence type="ECO:0000256" key="1">
    <source>
        <dbReference type="SAM" id="MobiDB-lite"/>
    </source>
</evidence>
<evidence type="ECO:0000313" key="3">
    <source>
        <dbReference type="EMBL" id="PHH75550.1"/>
    </source>
</evidence>
<organism evidence="3 4">
    <name type="scientific">Ophiocordyceps australis</name>
    <dbReference type="NCBI Taxonomy" id="1399860"/>
    <lineage>
        <taxon>Eukaryota</taxon>
        <taxon>Fungi</taxon>
        <taxon>Dikarya</taxon>
        <taxon>Ascomycota</taxon>
        <taxon>Pezizomycotina</taxon>
        <taxon>Sordariomycetes</taxon>
        <taxon>Hypocreomycetidae</taxon>
        <taxon>Hypocreales</taxon>
        <taxon>Ophiocordycipitaceae</taxon>
        <taxon>Ophiocordyceps</taxon>
    </lineage>
</organism>
<feature type="transmembrane region" description="Helical" evidence="2">
    <location>
        <begin position="333"/>
        <end position="354"/>
    </location>
</feature>
<accession>A0A2C5Z6Y3</accession>
<proteinExistence type="predicted"/>
<evidence type="ECO:0000313" key="4">
    <source>
        <dbReference type="Proteomes" id="UP000224854"/>
    </source>
</evidence>
<evidence type="ECO:0000256" key="2">
    <source>
        <dbReference type="SAM" id="Phobius"/>
    </source>
</evidence>